<dbReference type="Proteomes" id="UP000829817">
    <property type="component" value="Chromosome"/>
</dbReference>
<keyword evidence="1" id="KW-0732">Signal</keyword>
<gene>
    <name evidence="2" type="ORF">LVJ83_11640</name>
</gene>
<evidence type="ECO:0000256" key="1">
    <source>
        <dbReference type="SAM" id="SignalP"/>
    </source>
</evidence>
<dbReference type="RefSeq" id="WP_244784819.1">
    <property type="nucleotide sequence ID" value="NZ_CP091508.1"/>
</dbReference>
<proteinExistence type="predicted"/>
<feature type="chain" id="PRO_5047508429" description="Lipoprotein" evidence="1">
    <location>
        <begin position="21"/>
        <end position="129"/>
    </location>
</feature>
<organism evidence="2 3">
    <name type="scientific">Uruburuella testudinis</name>
    <dbReference type="NCBI Taxonomy" id="1282863"/>
    <lineage>
        <taxon>Bacteria</taxon>
        <taxon>Pseudomonadati</taxon>
        <taxon>Pseudomonadota</taxon>
        <taxon>Betaproteobacteria</taxon>
        <taxon>Neisseriales</taxon>
        <taxon>Neisseriaceae</taxon>
        <taxon>Uruburuella</taxon>
    </lineage>
</organism>
<accession>A0ABY4DS59</accession>
<keyword evidence="3" id="KW-1185">Reference proteome</keyword>
<protein>
    <recommendedName>
        <fullName evidence="4">Lipoprotein</fullName>
    </recommendedName>
</protein>
<evidence type="ECO:0000313" key="3">
    <source>
        <dbReference type="Proteomes" id="UP000829817"/>
    </source>
</evidence>
<feature type="signal peptide" evidence="1">
    <location>
        <begin position="1"/>
        <end position="20"/>
    </location>
</feature>
<evidence type="ECO:0008006" key="4">
    <source>
        <dbReference type="Google" id="ProtNLM"/>
    </source>
</evidence>
<dbReference type="EMBL" id="CP091508">
    <property type="protein sequence ID" value="UOO81569.1"/>
    <property type="molecule type" value="Genomic_DNA"/>
</dbReference>
<evidence type="ECO:0000313" key="2">
    <source>
        <dbReference type="EMBL" id="UOO81569.1"/>
    </source>
</evidence>
<name>A0ABY4DS59_9NEIS</name>
<reference evidence="2 3" key="1">
    <citation type="journal article" date="2022" name="Res Sq">
        <title>Evolution of multicellular longitudinally dividing oral cavity symbionts (Neisseriaceae).</title>
        <authorList>
            <person name="Nyongesa S."/>
            <person name="Weber P."/>
            <person name="Bernet E."/>
            <person name="Pullido F."/>
            <person name="Nieckarz M."/>
            <person name="Delaby M."/>
            <person name="Nieves C."/>
            <person name="Viehboeck T."/>
            <person name="Krause N."/>
            <person name="Rivera-Millot A."/>
            <person name="Nakamura A."/>
            <person name="Vischer N."/>
            <person name="VanNieuwenhze M."/>
            <person name="Brun Y."/>
            <person name="Cava F."/>
            <person name="Bulgheresi S."/>
            <person name="Veyrier F."/>
        </authorList>
    </citation>
    <scope>NUCLEOTIDE SEQUENCE [LARGE SCALE GENOMIC DNA]</scope>
    <source>
        <strain evidence="2 3">CCUG 63373m</strain>
    </source>
</reference>
<dbReference type="PROSITE" id="PS51257">
    <property type="entry name" value="PROKAR_LIPOPROTEIN"/>
    <property type="match status" value="1"/>
</dbReference>
<sequence>MKTFQTALTLSAALLLAACATTPEQKAARAAAQKQYEQNLQVALAGQCDRETADLMRMQFDPPPGQTEQQRQAFRLQYVDKVADPMFQACYKMAWQNYISQQRLREMRYYYDDYWDHFYYPFRRPFYRW</sequence>